<dbReference type="EMBL" id="MN234190">
    <property type="protein sequence ID" value="QFG10632.1"/>
    <property type="molecule type" value="Genomic_DNA"/>
</dbReference>
<proteinExistence type="predicted"/>
<reference evidence="1 2" key="1">
    <citation type="submission" date="2019-07" db="EMBL/GenBank/DDBJ databases">
        <authorList>
            <person name="Lauer M.J."/>
            <person name="Stoner T.H."/>
            <person name="Garlena R.A."/>
            <person name="Russell D.A."/>
            <person name="Pope W.H."/>
            <person name="Jacobs-Sera D."/>
            <person name="Hatfull G.F."/>
        </authorList>
    </citation>
    <scope>NUCLEOTIDE SEQUENCE [LARGE SCALE GENOMIC DNA]</scope>
</reference>
<name>A0A5J6TPH0_9CAUD</name>
<accession>A0A5J6TPH0</accession>
<dbReference type="Proteomes" id="UP000326764">
    <property type="component" value="Segment"/>
</dbReference>
<evidence type="ECO:0000313" key="2">
    <source>
        <dbReference type="Proteomes" id="UP000326764"/>
    </source>
</evidence>
<dbReference type="GeneID" id="55623073"/>
<keyword evidence="2" id="KW-1185">Reference proteome</keyword>
<dbReference type="KEGG" id="vg:55623073"/>
<organism evidence="1 2">
    <name type="scientific">Gordonia phage Gibbin</name>
    <dbReference type="NCBI Taxonomy" id="2599843"/>
    <lineage>
        <taxon>Viruses</taxon>
        <taxon>Duplodnaviria</taxon>
        <taxon>Heunggongvirae</taxon>
        <taxon>Uroviricota</taxon>
        <taxon>Caudoviricetes</taxon>
        <taxon>Dovevirinae</taxon>
        <taxon>Lambovirus</taxon>
        <taxon>Lambovirus gibbin</taxon>
    </lineage>
</organism>
<sequence length="71" mass="7942">METLAEPKNGYVVREDNPKAICNHCGEPIYRYQPYPGSPSPNEGWAHSRTFMVGCQPFSTPRPTQVESTAD</sequence>
<evidence type="ECO:0000313" key="1">
    <source>
        <dbReference type="EMBL" id="QFG10632.1"/>
    </source>
</evidence>
<protein>
    <submittedName>
        <fullName evidence="1">Uncharacterized protein</fullName>
    </submittedName>
</protein>
<dbReference type="RefSeq" id="YP_009852451.1">
    <property type="nucleotide sequence ID" value="NC_048812.1"/>
</dbReference>
<gene>
    <name evidence="1" type="primary">98</name>
    <name evidence="1" type="ORF">PBI_GIBBIN_98</name>
</gene>